<sequence length="68" mass="7257">MNGRGIIPRPFLFYDWAMLRAKPACVPVTASLSQEIRYGAVPFPACRLSGHGSFRSVACGFGPGSGRA</sequence>
<gene>
    <name evidence="1" type="ORF">GRO01_03820</name>
</gene>
<reference evidence="1 2" key="1">
    <citation type="submission" date="2019-06" db="EMBL/GenBank/DDBJ databases">
        <title>Whole genome shotgun sequence of Gluconobacter roseus NBRC 3990.</title>
        <authorList>
            <person name="Hosoyama A."/>
            <person name="Uohara A."/>
            <person name="Ohji S."/>
            <person name="Ichikawa N."/>
        </authorList>
    </citation>
    <scope>NUCLEOTIDE SEQUENCE [LARGE SCALE GENOMIC DNA]</scope>
    <source>
        <strain evidence="1 2">NBRC 3990</strain>
    </source>
</reference>
<dbReference type="EMBL" id="BJLY01000001">
    <property type="protein sequence ID" value="GEB02806.1"/>
    <property type="molecule type" value="Genomic_DNA"/>
</dbReference>
<proteinExistence type="predicted"/>
<name>A0A4Y3M415_9PROT</name>
<evidence type="ECO:0000313" key="2">
    <source>
        <dbReference type="Proteomes" id="UP000320772"/>
    </source>
</evidence>
<comment type="caution">
    <text evidence="1">The sequence shown here is derived from an EMBL/GenBank/DDBJ whole genome shotgun (WGS) entry which is preliminary data.</text>
</comment>
<organism evidence="1 2">
    <name type="scientific">Gluconobacter roseus NBRC 3990</name>
    <dbReference type="NCBI Taxonomy" id="1307950"/>
    <lineage>
        <taxon>Bacteria</taxon>
        <taxon>Pseudomonadati</taxon>
        <taxon>Pseudomonadota</taxon>
        <taxon>Alphaproteobacteria</taxon>
        <taxon>Acetobacterales</taxon>
        <taxon>Acetobacteraceae</taxon>
        <taxon>Gluconobacter</taxon>
    </lineage>
</organism>
<evidence type="ECO:0000313" key="1">
    <source>
        <dbReference type="EMBL" id="GEB02806.1"/>
    </source>
</evidence>
<protein>
    <submittedName>
        <fullName evidence="1">Uncharacterized protein</fullName>
    </submittedName>
</protein>
<keyword evidence="2" id="KW-1185">Reference proteome</keyword>
<accession>A0A4Y3M415</accession>
<dbReference type="AlphaFoldDB" id="A0A4Y3M415"/>
<dbReference type="Proteomes" id="UP000320772">
    <property type="component" value="Unassembled WGS sequence"/>
</dbReference>